<comment type="similarity">
    <text evidence="1">Belongs to the glycosyl hydrolase 25 family.</text>
</comment>
<name>A0A3B0XAX0_9ZZZZ</name>
<dbReference type="Pfam" id="PF01183">
    <property type="entry name" value="Glyco_hydro_25"/>
    <property type="match status" value="1"/>
</dbReference>
<evidence type="ECO:0000256" key="1">
    <source>
        <dbReference type="ARBA" id="ARBA00010646"/>
    </source>
</evidence>
<accession>A0A3B0XAX0</accession>
<proteinExistence type="inferred from homology"/>
<dbReference type="PANTHER" id="PTHR34135:SF2">
    <property type="entry name" value="LYSOZYME"/>
    <property type="match status" value="1"/>
</dbReference>
<dbReference type="PROSITE" id="PS51904">
    <property type="entry name" value="GLYCOSYL_HYDROL_F25_2"/>
    <property type="match status" value="1"/>
</dbReference>
<dbReference type="InterPro" id="IPR002053">
    <property type="entry name" value="Glyco_hydro_25"/>
</dbReference>
<dbReference type="GO" id="GO:0003796">
    <property type="term" value="F:lysozyme activity"/>
    <property type="evidence" value="ECO:0007669"/>
    <property type="project" value="InterPro"/>
</dbReference>
<keyword evidence="3" id="KW-0326">Glycosidase</keyword>
<keyword evidence="2" id="KW-0378">Hydrolase</keyword>
<evidence type="ECO:0000256" key="3">
    <source>
        <dbReference type="ARBA" id="ARBA00023295"/>
    </source>
</evidence>
<evidence type="ECO:0000313" key="4">
    <source>
        <dbReference type="EMBL" id="VAW65388.1"/>
    </source>
</evidence>
<dbReference type="SUPFAM" id="SSF51445">
    <property type="entry name" value="(Trans)glycosidases"/>
    <property type="match status" value="1"/>
</dbReference>
<gene>
    <name evidence="4" type="ORF">MNBD_GAMMA11-2343</name>
</gene>
<dbReference type="SMART" id="SM00641">
    <property type="entry name" value="Glyco_25"/>
    <property type="match status" value="1"/>
</dbReference>
<dbReference type="EMBL" id="UOFG01000249">
    <property type="protein sequence ID" value="VAW65388.1"/>
    <property type="molecule type" value="Genomic_DNA"/>
</dbReference>
<dbReference type="Gene3D" id="3.20.20.80">
    <property type="entry name" value="Glycosidases"/>
    <property type="match status" value="1"/>
</dbReference>
<evidence type="ECO:0000256" key="2">
    <source>
        <dbReference type="ARBA" id="ARBA00022801"/>
    </source>
</evidence>
<evidence type="ECO:0008006" key="5">
    <source>
        <dbReference type="Google" id="ProtNLM"/>
    </source>
</evidence>
<dbReference type="PROSITE" id="PS51257">
    <property type="entry name" value="PROKAR_LIPOPROTEIN"/>
    <property type="match status" value="1"/>
</dbReference>
<dbReference type="AlphaFoldDB" id="A0A3B0XAX0"/>
<dbReference type="InterPro" id="IPR018077">
    <property type="entry name" value="Glyco_hydro_fam25_subgr"/>
</dbReference>
<dbReference type="GO" id="GO:0016052">
    <property type="term" value="P:carbohydrate catabolic process"/>
    <property type="evidence" value="ECO:0007669"/>
    <property type="project" value="TreeGrafter"/>
</dbReference>
<dbReference type="PANTHER" id="PTHR34135">
    <property type="entry name" value="LYSOZYME"/>
    <property type="match status" value="1"/>
</dbReference>
<dbReference type="InterPro" id="IPR017853">
    <property type="entry name" value="GH"/>
</dbReference>
<sequence>MIRKLRLNILVIFCLLTSCGYNTELNRTAVGNGNKTLTEEKSDDEASLFRQERTHYGLDISHYQGNLIRELGSSNKLTFIICKATQGLDYIDPDFHKNWKNIKEKGFIRGAYHFYMAIDDPVVQAEHFAELINDIDDNDISPIVDIEQSSLSKNTDKTKIQLDLLMFLDALESKFSRKPLIYTNYTFAQEYLNNPELSEYKLWLAEYSGRGEPLIPEIWEKTGYKIWQKSNSHTIDSIETDFDVYIGSKQGLVD</sequence>
<organism evidence="4">
    <name type="scientific">hydrothermal vent metagenome</name>
    <dbReference type="NCBI Taxonomy" id="652676"/>
    <lineage>
        <taxon>unclassified sequences</taxon>
        <taxon>metagenomes</taxon>
        <taxon>ecological metagenomes</taxon>
    </lineage>
</organism>
<protein>
    <recommendedName>
        <fullName evidence="5">Lysozyme</fullName>
    </recommendedName>
</protein>
<dbReference type="GO" id="GO:0016998">
    <property type="term" value="P:cell wall macromolecule catabolic process"/>
    <property type="evidence" value="ECO:0007669"/>
    <property type="project" value="InterPro"/>
</dbReference>
<reference evidence="4" key="1">
    <citation type="submission" date="2018-06" db="EMBL/GenBank/DDBJ databases">
        <authorList>
            <person name="Zhirakovskaya E."/>
        </authorList>
    </citation>
    <scope>NUCLEOTIDE SEQUENCE</scope>
</reference>
<dbReference type="GO" id="GO:0009253">
    <property type="term" value="P:peptidoglycan catabolic process"/>
    <property type="evidence" value="ECO:0007669"/>
    <property type="project" value="InterPro"/>
</dbReference>